<dbReference type="GO" id="GO:0009289">
    <property type="term" value="C:pilus"/>
    <property type="evidence" value="ECO:0007669"/>
    <property type="project" value="UniProtKB-SubCell"/>
</dbReference>
<evidence type="ECO:0000313" key="11">
    <source>
        <dbReference type="EMBL" id="SPW48102.1"/>
    </source>
</evidence>
<dbReference type="Gene3D" id="2.60.40.1090">
    <property type="entry name" value="Fimbrial-type adhesion domain"/>
    <property type="match status" value="1"/>
</dbReference>
<evidence type="ECO:0000256" key="5">
    <source>
        <dbReference type="SAM" id="SignalP"/>
    </source>
</evidence>
<protein>
    <submittedName>
        <fullName evidence="7">Fimbrial protein</fullName>
    </submittedName>
</protein>
<reference evidence="11 13" key="3">
    <citation type="submission" date="2018-06" db="EMBL/GenBank/DDBJ databases">
        <authorList>
            <consortium name="Pathogen Informatics"/>
            <person name="Doyle S."/>
        </authorList>
    </citation>
    <scope>NUCLEOTIDE SEQUENCE [LARGE SCALE GENOMIC DNA]</scope>
    <source>
        <strain evidence="11 13">NCTC11126</strain>
    </source>
</reference>
<dbReference type="EMBL" id="UARS01000007">
    <property type="protein sequence ID" value="SPW48102.1"/>
    <property type="molecule type" value="Genomic_DNA"/>
</dbReference>
<evidence type="ECO:0000313" key="10">
    <source>
        <dbReference type="EMBL" id="RVE09208.1"/>
    </source>
</evidence>
<dbReference type="PANTHER" id="PTHR33420">
    <property type="entry name" value="FIMBRIAL SUBUNIT ELFA-RELATED"/>
    <property type="match status" value="1"/>
</dbReference>
<evidence type="ECO:0000256" key="1">
    <source>
        <dbReference type="ARBA" id="ARBA00004561"/>
    </source>
</evidence>
<evidence type="ECO:0000256" key="2">
    <source>
        <dbReference type="ARBA" id="ARBA00006671"/>
    </source>
</evidence>
<dbReference type="Pfam" id="PF00419">
    <property type="entry name" value="Fimbrial"/>
    <property type="match status" value="1"/>
</dbReference>
<evidence type="ECO:0000313" key="16">
    <source>
        <dbReference type="Proteomes" id="UP001247581"/>
    </source>
</evidence>
<name>A0A0P7ME61_ECOLX</name>
<dbReference type="InterPro" id="IPR000259">
    <property type="entry name" value="Adhesion_dom_fimbrial"/>
</dbReference>
<comment type="subcellular location">
    <subcellularLocation>
        <location evidence="1">Fimbrium</location>
    </subcellularLocation>
</comment>
<evidence type="ECO:0000313" key="15">
    <source>
        <dbReference type="Proteomes" id="UP000462271"/>
    </source>
</evidence>
<feature type="chain" id="PRO_5044367901" evidence="5">
    <location>
        <begin position="29"/>
        <end position="370"/>
    </location>
</feature>
<dbReference type="EMBL" id="NPIM01000158">
    <property type="protein sequence ID" value="RVE09208.1"/>
    <property type="molecule type" value="Genomic_DNA"/>
</dbReference>
<dbReference type="Proteomes" id="UP000050556">
    <property type="component" value="Unassembled WGS sequence"/>
</dbReference>
<evidence type="ECO:0000313" key="13">
    <source>
        <dbReference type="Proteomes" id="UP000250561"/>
    </source>
</evidence>
<dbReference type="InterPro" id="IPR036937">
    <property type="entry name" value="Adhesion_dom_fimbrial_sf"/>
</dbReference>
<evidence type="ECO:0000313" key="12">
    <source>
        <dbReference type="Proteomes" id="UP000050556"/>
    </source>
</evidence>
<dbReference type="InterPro" id="IPR008966">
    <property type="entry name" value="Adhesion_dom_sf"/>
</dbReference>
<evidence type="ECO:0000313" key="9">
    <source>
        <dbReference type="EMBL" id="MWK96174.1"/>
    </source>
</evidence>
<evidence type="ECO:0000313" key="14">
    <source>
        <dbReference type="Proteomes" id="UP000288459"/>
    </source>
</evidence>
<evidence type="ECO:0000256" key="4">
    <source>
        <dbReference type="ARBA" id="ARBA00023263"/>
    </source>
</evidence>
<dbReference type="PANTHER" id="PTHR33420:SF12">
    <property type="entry name" value="FIMBRIN-LIKE PROTEIN FIMI-RELATED"/>
    <property type="match status" value="1"/>
</dbReference>
<reference evidence="10 14" key="2">
    <citation type="submission" date="2017-08" db="EMBL/GenBank/DDBJ databases">
        <title>Sequencing of Escherichia coli CCPM 6219.</title>
        <authorList>
            <person name="Liu S.-L."/>
            <person name="Zhou Y.-J."/>
            <person name="Zhao M.-F."/>
        </authorList>
    </citation>
    <scope>NUCLEOTIDE SEQUENCE [LARGE SCALE GENOMIC DNA]</scope>
    <source>
        <strain evidence="10 14">CCPM 6219</strain>
    </source>
</reference>
<accession>A0A0P7ME61</accession>
<evidence type="ECO:0000313" key="7">
    <source>
        <dbReference type="EMBL" id="KPO09857.1"/>
    </source>
</evidence>
<dbReference type="InterPro" id="IPR050263">
    <property type="entry name" value="Bact_Fimbrial_Adh_Pro"/>
</dbReference>
<reference evidence="7 12" key="1">
    <citation type="journal article" date="2015" name="Front. Microbiol.">
        <title>Genetic determinants of heat resistance in Escherichia coli.</title>
        <authorList>
            <person name="Mercer R.G."/>
            <person name="Zheng J."/>
            <person name="Garcia-Hernandez R."/>
            <person name="Ruan L."/>
            <person name="Ganzle M.G."/>
            <person name="McMullen L.M."/>
        </authorList>
    </citation>
    <scope>NUCLEOTIDE SEQUENCE [LARGE SCALE GENOMIC DNA]</scope>
    <source>
        <strain evidence="7 12">AW1.3</strain>
    </source>
</reference>
<gene>
    <name evidence="7" type="ORF">ACU57_15850</name>
    <name evidence="10" type="ORF">CIG67_21305</name>
    <name evidence="9" type="ORF">GQM21_02950</name>
    <name evidence="11" type="ORF">NCTC11126_03580</name>
    <name evidence="8" type="ORF">NQD80_09980</name>
</gene>
<reference evidence="9 15" key="4">
    <citation type="submission" date="2019-12" db="EMBL/GenBank/DDBJ databases">
        <title>Enteriobacteria Tanzani isolates_10432.</title>
        <authorList>
            <person name="Subbiah M."/>
            <person name="Call D."/>
        </authorList>
    </citation>
    <scope>NUCLEOTIDE SEQUENCE [LARGE SCALE GENOMIC DNA]</scope>
    <source>
        <strain evidence="9 15">10432wG8</strain>
    </source>
</reference>
<reference evidence="8 16" key="5">
    <citation type="submission" date="2022-07" db="EMBL/GenBank/DDBJ databases">
        <title>The wastewater resistome of Residential Aged Care Facilities indicates a role of antimicrobial stewardship in reducing resistance.</title>
        <authorList>
            <person name="Sapula S."/>
            <person name="Hart B.J."/>
            <person name="Henrietta V."/>
            <person name="Amsalu A."/>
            <person name="Jon W."/>
            <person name="Siderius N."/>
            <person name="Nguyen L."/>
            <person name="Turnidge J."/>
            <person name="Gerber C."/>
        </authorList>
    </citation>
    <scope>NUCLEOTIDE SEQUENCE [LARGE SCALE GENOMIC DNA]</scope>
    <source>
        <strain evidence="8 16">ECA685</strain>
    </source>
</reference>
<dbReference type="EMBL" id="JANIDP010000022">
    <property type="protein sequence ID" value="MDR6046137.1"/>
    <property type="molecule type" value="Genomic_DNA"/>
</dbReference>
<dbReference type="RefSeq" id="WP_001161724.1">
    <property type="nucleotide sequence ID" value="NZ_AP027537.1"/>
</dbReference>
<evidence type="ECO:0000313" key="8">
    <source>
        <dbReference type="EMBL" id="MDR6046137.1"/>
    </source>
</evidence>
<dbReference type="Proteomes" id="UP000250561">
    <property type="component" value="Unassembled WGS sequence"/>
</dbReference>
<feature type="signal peptide" evidence="5">
    <location>
        <begin position="1"/>
        <end position="28"/>
    </location>
</feature>
<organism evidence="7 12">
    <name type="scientific">Escherichia coli</name>
    <dbReference type="NCBI Taxonomy" id="562"/>
    <lineage>
        <taxon>Bacteria</taxon>
        <taxon>Pseudomonadati</taxon>
        <taxon>Pseudomonadota</taxon>
        <taxon>Gammaproteobacteria</taxon>
        <taxon>Enterobacterales</taxon>
        <taxon>Enterobacteriaceae</taxon>
        <taxon>Escherichia</taxon>
    </lineage>
</organism>
<dbReference type="GO" id="GO:0043709">
    <property type="term" value="P:cell adhesion involved in single-species biofilm formation"/>
    <property type="evidence" value="ECO:0007669"/>
    <property type="project" value="TreeGrafter"/>
</dbReference>
<evidence type="ECO:0000256" key="3">
    <source>
        <dbReference type="ARBA" id="ARBA00022729"/>
    </source>
</evidence>
<evidence type="ECO:0000259" key="6">
    <source>
        <dbReference type="Pfam" id="PF00419"/>
    </source>
</evidence>
<dbReference type="EMBL" id="WTML01000004">
    <property type="protein sequence ID" value="MWK96174.1"/>
    <property type="molecule type" value="Genomic_DNA"/>
</dbReference>
<dbReference type="Proteomes" id="UP000462271">
    <property type="component" value="Unassembled WGS sequence"/>
</dbReference>
<keyword evidence="3 5" id="KW-0732">Signal</keyword>
<comment type="similarity">
    <text evidence="2">Belongs to the fimbrial protein family.</text>
</comment>
<dbReference type="SUPFAM" id="SSF49401">
    <property type="entry name" value="Bacterial adhesins"/>
    <property type="match status" value="1"/>
</dbReference>
<feature type="domain" description="Fimbrial-type adhesion" evidence="6">
    <location>
        <begin position="221"/>
        <end position="369"/>
    </location>
</feature>
<sequence length="370" mass="40556">MQGKVKKILLHIYSAVLLFLASSWYVFAGTGSECYIESSSAGSYTIFINTPPYSVATQQVTTPYEISDAATDVPIVLRGDGIACKAIPNGDESIHFLNTADANLISTYTSARGSTLLKTTVPGIAYTVELICDTCPEVVDLRIPPAGDDNFTPNSDIWWVWGETDEKWKLRFRFFYTPEFKPKNGVTSGTLLPGKIASWYIGINTQPWINFYVDADTFKFTVDQPTCSTIALDSTSQNISGNKINLGDYYVSQVKQEITQVVPFTIRGDYCYASKITVKLKATTEAPNKKLIGKSSGSATGVGVKVYSTANNSEVQLNADNSNEIIFNYANWSNNLLYFPFTAQLVKDGSNGTISPGDFTGNATFSFSYE</sequence>
<dbReference type="AlphaFoldDB" id="A0A0P7ME61"/>
<dbReference type="Proteomes" id="UP000288459">
    <property type="component" value="Unassembled WGS sequence"/>
</dbReference>
<dbReference type="EMBL" id="LDYI01000114">
    <property type="protein sequence ID" value="KPO09857.1"/>
    <property type="molecule type" value="Genomic_DNA"/>
</dbReference>
<proteinExistence type="inferred from homology"/>
<dbReference type="Proteomes" id="UP001247581">
    <property type="component" value="Unassembled WGS sequence"/>
</dbReference>
<keyword evidence="4" id="KW-0281">Fimbrium</keyword>
<dbReference type="PATRIC" id="fig|562.10856.peg.3669"/>